<dbReference type="Proteomes" id="UP000027471">
    <property type="component" value="Unassembled WGS sequence"/>
</dbReference>
<keyword evidence="2 5" id="KW-0812">Transmembrane</keyword>
<protein>
    <recommendedName>
        <fullName evidence="8">MAPEG family protein</fullName>
    </recommendedName>
</protein>
<accession>A0A074JBE4</accession>
<keyword evidence="3 5" id="KW-1133">Transmembrane helix</keyword>
<comment type="caution">
    <text evidence="6">The sequence shown here is derived from an EMBL/GenBank/DDBJ whole genome shotgun (WGS) entry which is preliminary data.</text>
</comment>
<dbReference type="RefSeq" id="WP_038132622.1">
    <property type="nucleotide sequence ID" value="NZ_AUNB01000062.1"/>
</dbReference>
<evidence type="ECO:0000256" key="5">
    <source>
        <dbReference type="SAM" id="Phobius"/>
    </source>
</evidence>
<dbReference type="InterPro" id="IPR001129">
    <property type="entry name" value="Membr-assoc_MAPEG"/>
</dbReference>
<evidence type="ECO:0000256" key="4">
    <source>
        <dbReference type="ARBA" id="ARBA00023136"/>
    </source>
</evidence>
<dbReference type="eggNOG" id="COG3686">
    <property type="taxonomic scope" value="Bacteria"/>
</dbReference>
<dbReference type="SUPFAM" id="SSF161084">
    <property type="entry name" value="MAPEG domain-like"/>
    <property type="match status" value="1"/>
</dbReference>
<feature type="transmembrane region" description="Helical" evidence="5">
    <location>
        <begin position="62"/>
        <end position="79"/>
    </location>
</feature>
<proteinExistence type="predicted"/>
<feature type="transmembrane region" description="Helical" evidence="5">
    <location>
        <begin position="112"/>
        <end position="130"/>
    </location>
</feature>
<evidence type="ECO:0000256" key="2">
    <source>
        <dbReference type="ARBA" id="ARBA00022692"/>
    </source>
</evidence>
<dbReference type="Gene3D" id="1.20.120.550">
    <property type="entry name" value="Membrane associated eicosanoid/glutathione metabolism-like domain"/>
    <property type="match status" value="1"/>
</dbReference>
<dbReference type="STRING" id="1353528.DT23_06830"/>
<reference evidence="6 7" key="1">
    <citation type="journal article" date="2015" name="Antonie Van Leeuwenhoek">
        <title>Thioclava indica sp. nov., isolated from surface seawater of the Indian Ocean.</title>
        <authorList>
            <person name="Liu Y."/>
            <person name="Lai Q."/>
            <person name="Du J."/>
            <person name="Xu H."/>
            <person name="Jiang L."/>
            <person name="Shao Z."/>
        </authorList>
    </citation>
    <scope>NUCLEOTIDE SEQUENCE [LARGE SCALE GENOMIC DNA]</scope>
    <source>
        <strain evidence="6 7">DT23-4</strain>
    </source>
</reference>
<keyword evidence="4 5" id="KW-0472">Membrane</keyword>
<dbReference type="PANTHER" id="PTHR35371:SF1">
    <property type="entry name" value="BLR7753 PROTEIN"/>
    <property type="match status" value="1"/>
</dbReference>
<feature type="transmembrane region" description="Helical" evidence="5">
    <location>
        <begin position="86"/>
        <end position="106"/>
    </location>
</feature>
<keyword evidence="7" id="KW-1185">Reference proteome</keyword>
<dbReference type="PANTHER" id="PTHR35371">
    <property type="entry name" value="INNER MEMBRANE PROTEIN"/>
    <property type="match status" value="1"/>
</dbReference>
<evidence type="ECO:0000256" key="3">
    <source>
        <dbReference type="ARBA" id="ARBA00022989"/>
    </source>
</evidence>
<sequence>MTPELTTLALTVLLHMSLMAAYSVKANRELGPDYPMSPRDGAPPKPLSPACARMQRSVNNSFESLILFAPVALMVGLTGQSTGVTATFAVIFLIARLLYIPAYVMGLVPWRSMIWGVGFFATLALAIAALI</sequence>
<dbReference type="OrthoDB" id="7743618at2"/>
<comment type="subcellular location">
    <subcellularLocation>
        <location evidence="1">Membrane</location>
    </subcellularLocation>
</comment>
<evidence type="ECO:0008006" key="8">
    <source>
        <dbReference type="Google" id="ProtNLM"/>
    </source>
</evidence>
<dbReference type="InterPro" id="IPR023352">
    <property type="entry name" value="MAPEG-like_dom_sf"/>
</dbReference>
<evidence type="ECO:0000313" key="7">
    <source>
        <dbReference type="Proteomes" id="UP000027471"/>
    </source>
</evidence>
<dbReference type="AlphaFoldDB" id="A0A074JBE4"/>
<organism evidence="6 7">
    <name type="scientific">Thioclava indica</name>
    <dbReference type="NCBI Taxonomy" id="1353528"/>
    <lineage>
        <taxon>Bacteria</taxon>
        <taxon>Pseudomonadati</taxon>
        <taxon>Pseudomonadota</taxon>
        <taxon>Alphaproteobacteria</taxon>
        <taxon>Rhodobacterales</taxon>
        <taxon>Paracoccaceae</taxon>
        <taxon>Thioclava</taxon>
    </lineage>
</organism>
<dbReference type="Pfam" id="PF01124">
    <property type="entry name" value="MAPEG"/>
    <property type="match status" value="1"/>
</dbReference>
<evidence type="ECO:0000256" key="1">
    <source>
        <dbReference type="ARBA" id="ARBA00004370"/>
    </source>
</evidence>
<name>A0A074JBE4_9RHOB</name>
<evidence type="ECO:0000313" key="6">
    <source>
        <dbReference type="EMBL" id="KEO53879.1"/>
    </source>
</evidence>
<dbReference type="GO" id="GO:0016020">
    <property type="term" value="C:membrane"/>
    <property type="evidence" value="ECO:0007669"/>
    <property type="project" value="UniProtKB-SubCell"/>
</dbReference>
<gene>
    <name evidence="6" type="ORF">DT23_06830</name>
</gene>
<dbReference type="EMBL" id="AUNB01000062">
    <property type="protein sequence ID" value="KEO53879.1"/>
    <property type="molecule type" value="Genomic_DNA"/>
</dbReference>